<protein>
    <submittedName>
        <fullName evidence="1">Uncharacterized protein</fullName>
    </submittedName>
</protein>
<gene>
    <name evidence="1" type="ORF">SDC9_146054</name>
</gene>
<proteinExistence type="predicted"/>
<evidence type="ECO:0000313" key="1">
    <source>
        <dbReference type="EMBL" id="MPM98864.1"/>
    </source>
</evidence>
<sequence length="68" mass="7828">MKIHQDQVRPARRIPEQGERFLPVRGHDGMDIDLLKEGGGDQLIGLVVIRHQNRVTIFQRSRAALRMT</sequence>
<accession>A0A645EA19</accession>
<comment type="caution">
    <text evidence="1">The sequence shown here is derived from an EMBL/GenBank/DDBJ whole genome shotgun (WGS) entry which is preliminary data.</text>
</comment>
<reference evidence="1" key="1">
    <citation type="submission" date="2019-08" db="EMBL/GenBank/DDBJ databases">
        <authorList>
            <person name="Kucharzyk K."/>
            <person name="Murdoch R.W."/>
            <person name="Higgins S."/>
            <person name="Loffler F."/>
        </authorList>
    </citation>
    <scope>NUCLEOTIDE SEQUENCE</scope>
</reference>
<organism evidence="1">
    <name type="scientific">bioreactor metagenome</name>
    <dbReference type="NCBI Taxonomy" id="1076179"/>
    <lineage>
        <taxon>unclassified sequences</taxon>
        <taxon>metagenomes</taxon>
        <taxon>ecological metagenomes</taxon>
    </lineage>
</organism>
<name>A0A645EA19_9ZZZZ</name>
<dbReference type="AlphaFoldDB" id="A0A645EA19"/>
<dbReference type="EMBL" id="VSSQ01044996">
    <property type="protein sequence ID" value="MPM98864.1"/>
    <property type="molecule type" value="Genomic_DNA"/>
</dbReference>